<organism evidence="1 2">
    <name type="scientific">Xenotaenia resolanae</name>
    <dbReference type="NCBI Taxonomy" id="208358"/>
    <lineage>
        <taxon>Eukaryota</taxon>
        <taxon>Metazoa</taxon>
        <taxon>Chordata</taxon>
        <taxon>Craniata</taxon>
        <taxon>Vertebrata</taxon>
        <taxon>Euteleostomi</taxon>
        <taxon>Actinopterygii</taxon>
        <taxon>Neopterygii</taxon>
        <taxon>Teleostei</taxon>
        <taxon>Neoteleostei</taxon>
        <taxon>Acanthomorphata</taxon>
        <taxon>Ovalentaria</taxon>
        <taxon>Atherinomorphae</taxon>
        <taxon>Cyprinodontiformes</taxon>
        <taxon>Goodeidae</taxon>
        <taxon>Xenotaenia</taxon>
    </lineage>
</organism>
<evidence type="ECO:0000313" key="2">
    <source>
        <dbReference type="Proteomes" id="UP001444071"/>
    </source>
</evidence>
<dbReference type="EMBL" id="JAHRIM010043902">
    <property type="protein sequence ID" value="MEQ2267923.1"/>
    <property type="molecule type" value="Genomic_DNA"/>
</dbReference>
<dbReference type="Proteomes" id="UP001444071">
    <property type="component" value="Unassembled WGS sequence"/>
</dbReference>
<gene>
    <name evidence="1" type="ORF">XENORESO_012459</name>
</gene>
<reference evidence="1 2" key="1">
    <citation type="submission" date="2021-06" db="EMBL/GenBank/DDBJ databases">
        <authorList>
            <person name="Palmer J.M."/>
        </authorList>
    </citation>
    <scope>NUCLEOTIDE SEQUENCE [LARGE SCALE GENOMIC DNA]</scope>
    <source>
        <strain evidence="1 2">XR_2019</strain>
        <tissue evidence="1">Muscle</tissue>
    </source>
</reference>
<protein>
    <submittedName>
        <fullName evidence="1">Uncharacterized protein</fullName>
    </submittedName>
</protein>
<proteinExistence type="predicted"/>
<comment type="caution">
    <text evidence="1">The sequence shown here is derived from an EMBL/GenBank/DDBJ whole genome shotgun (WGS) entry which is preliminary data.</text>
</comment>
<keyword evidence="2" id="KW-1185">Reference proteome</keyword>
<accession>A0ABV0WGD1</accession>
<sequence>MWNPCIYVDVRSSEKLWKNYIGTKKKIGSRISSFFGNTMPKLFCMVIPSSTEVEEIVGRSTYSSFEFLESDIPNKEQMDLPEALQQVFQLPNAVEVDLSDDPTEDVSNESKVEIFSLNPGEAGDMMIDFSEGINLFVDSIDFQQDHESEESPSGLRLEDMPETDTESLGSLFDTDYAVLGRDKESVLRMTEGVIKLVFKKSVIKCDPKTLETMKLYYFKKLWKALETQSFSITPQKEKNVKRIFKRLTKKIGCELPDLIFLLATYDQFTQDTLVECFQNHLRPHTEKPTFWKRCCSWFKEKFTRSKTTSSSSSVEAGDSLSKKDQCCCEIACQANVG</sequence>
<name>A0ABV0WGD1_9TELE</name>
<evidence type="ECO:0000313" key="1">
    <source>
        <dbReference type="EMBL" id="MEQ2267923.1"/>
    </source>
</evidence>